<dbReference type="AlphaFoldDB" id="A0AAV5FQS0"/>
<feature type="compositionally biased region" description="Pro residues" evidence="1">
    <location>
        <begin position="10"/>
        <end position="20"/>
    </location>
</feature>
<comment type="caution">
    <text evidence="2">The sequence shown here is derived from an EMBL/GenBank/DDBJ whole genome shotgun (WGS) entry which is preliminary data.</text>
</comment>
<reference evidence="2" key="1">
    <citation type="journal article" date="2018" name="DNA Res.">
        <title>Multiple hybrid de novo genome assembly of finger millet, an orphan allotetraploid crop.</title>
        <authorList>
            <person name="Hatakeyama M."/>
            <person name="Aluri S."/>
            <person name="Balachadran M.T."/>
            <person name="Sivarajan S.R."/>
            <person name="Patrignani A."/>
            <person name="Gruter S."/>
            <person name="Poveda L."/>
            <person name="Shimizu-Inatsugi R."/>
            <person name="Baeten J."/>
            <person name="Francoijs K.J."/>
            <person name="Nataraja K.N."/>
            <person name="Reddy Y.A.N."/>
            <person name="Phadnis S."/>
            <person name="Ravikumar R.L."/>
            <person name="Schlapbach R."/>
            <person name="Sreeman S.M."/>
            <person name="Shimizu K.K."/>
        </authorList>
    </citation>
    <scope>NUCLEOTIDE SEQUENCE</scope>
</reference>
<proteinExistence type="predicted"/>
<evidence type="ECO:0000313" key="2">
    <source>
        <dbReference type="EMBL" id="GJN37088.1"/>
    </source>
</evidence>
<feature type="region of interest" description="Disordered" evidence="1">
    <location>
        <begin position="379"/>
        <end position="400"/>
    </location>
</feature>
<dbReference type="Proteomes" id="UP001054889">
    <property type="component" value="Unassembled WGS sequence"/>
</dbReference>
<feature type="region of interest" description="Disordered" evidence="1">
    <location>
        <begin position="168"/>
        <end position="195"/>
    </location>
</feature>
<name>A0AAV5FQS0_ELECO</name>
<keyword evidence="3" id="KW-1185">Reference proteome</keyword>
<organism evidence="2 3">
    <name type="scientific">Eleusine coracana subsp. coracana</name>
    <dbReference type="NCBI Taxonomy" id="191504"/>
    <lineage>
        <taxon>Eukaryota</taxon>
        <taxon>Viridiplantae</taxon>
        <taxon>Streptophyta</taxon>
        <taxon>Embryophyta</taxon>
        <taxon>Tracheophyta</taxon>
        <taxon>Spermatophyta</taxon>
        <taxon>Magnoliopsida</taxon>
        <taxon>Liliopsida</taxon>
        <taxon>Poales</taxon>
        <taxon>Poaceae</taxon>
        <taxon>PACMAD clade</taxon>
        <taxon>Chloridoideae</taxon>
        <taxon>Cynodonteae</taxon>
        <taxon>Eleusininae</taxon>
        <taxon>Eleusine</taxon>
    </lineage>
</organism>
<gene>
    <name evidence="2" type="primary">gb26010</name>
    <name evidence="2" type="ORF">PR202_gb26010</name>
</gene>
<evidence type="ECO:0000313" key="3">
    <source>
        <dbReference type="Proteomes" id="UP001054889"/>
    </source>
</evidence>
<dbReference type="EMBL" id="BQKI01000093">
    <property type="protein sequence ID" value="GJN37088.1"/>
    <property type="molecule type" value="Genomic_DNA"/>
</dbReference>
<evidence type="ECO:0000256" key="1">
    <source>
        <dbReference type="SAM" id="MobiDB-lite"/>
    </source>
</evidence>
<protein>
    <submittedName>
        <fullName evidence="2">Uncharacterized protein</fullName>
    </submittedName>
</protein>
<feature type="region of interest" description="Disordered" evidence="1">
    <location>
        <begin position="1"/>
        <end position="25"/>
    </location>
</feature>
<dbReference type="InterPro" id="IPR053253">
    <property type="entry name" value="Sex_diff_modulator"/>
</dbReference>
<dbReference type="PANTHER" id="PTHR33087">
    <property type="entry name" value="OS07G0539200 PROTEIN"/>
    <property type="match status" value="1"/>
</dbReference>
<sequence length="400" mass="42894">MAPLVSTPPGAAPPPSPTPESAPATSQTVASAAVSLSPTAPVSTPFLRTWVDESSIAVGSSAADPETSLWTFVGNASIVSPEVTVPQPVALDLGASSARRSAIAPTTVLTVEVAPPVRGSSRWFLISVLRCGGASLCPLRFQTFNKRELVTVLTRTLDAIDPVIAPDDSSSLPRVGEGNGEAASSEPVALNDGASPARAPPCIIDWSDHLERAQADLWRAVFVTVYGDHPNISIEDLKQTIASRFDLFVDTLVLHRAGIDLYILFVDDEATAVRLESAGPPQGSGVVRIHCHRWTRQAIASGAALPSLVDVELCGIPAHAWAWEMSTAESQLNPFGWPQRLDHATRNREDYSVFRVSAWCFKPEEVPRSRDLHIFRGRRGSQPCTTRGSQPCTTPSTSRW</sequence>
<dbReference type="PANTHER" id="PTHR33087:SF51">
    <property type="entry name" value="CCHC-TYPE DOMAIN-CONTAINING PROTEIN"/>
    <property type="match status" value="1"/>
</dbReference>
<reference evidence="2" key="2">
    <citation type="submission" date="2021-12" db="EMBL/GenBank/DDBJ databases">
        <title>Resequencing data analysis of finger millet.</title>
        <authorList>
            <person name="Hatakeyama M."/>
            <person name="Aluri S."/>
            <person name="Balachadran M.T."/>
            <person name="Sivarajan S.R."/>
            <person name="Poveda L."/>
            <person name="Shimizu-Inatsugi R."/>
            <person name="Schlapbach R."/>
            <person name="Sreeman S.M."/>
            <person name="Shimizu K.K."/>
        </authorList>
    </citation>
    <scope>NUCLEOTIDE SEQUENCE</scope>
</reference>
<feature type="compositionally biased region" description="Polar residues" evidence="1">
    <location>
        <begin position="382"/>
        <end position="400"/>
    </location>
</feature>
<accession>A0AAV5FQS0</accession>